<evidence type="ECO:0000313" key="2">
    <source>
        <dbReference type="Proteomes" id="UP000308600"/>
    </source>
</evidence>
<gene>
    <name evidence="1" type="ORF">BDN72DRAFT_849644</name>
</gene>
<protein>
    <submittedName>
        <fullName evidence="1">Uncharacterized protein</fullName>
    </submittedName>
</protein>
<dbReference type="EMBL" id="ML208658">
    <property type="protein sequence ID" value="TFK61459.1"/>
    <property type="molecule type" value="Genomic_DNA"/>
</dbReference>
<accession>A0ACD3A825</accession>
<organism evidence="1 2">
    <name type="scientific">Pluteus cervinus</name>
    <dbReference type="NCBI Taxonomy" id="181527"/>
    <lineage>
        <taxon>Eukaryota</taxon>
        <taxon>Fungi</taxon>
        <taxon>Dikarya</taxon>
        <taxon>Basidiomycota</taxon>
        <taxon>Agaricomycotina</taxon>
        <taxon>Agaricomycetes</taxon>
        <taxon>Agaricomycetidae</taxon>
        <taxon>Agaricales</taxon>
        <taxon>Pluteineae</taxon>
        <taxon>Pluteaceae</taxon>
        <taxon>Pluteus</taxon>
    </lineage>
</organism>
<evidence type="ECO:0000313" key="1">
    <source>
        <dbReference type="EMBL" id="TFK61459.1"/>
    </source>
</evidence>
<dbReference type="Proteomes" id="UP000308600">
    <property type="component" value="Unassembled WGS sequence"/>
</dbReference>
<proteinExistence type="predicted"/>
<sequence>MGAIGRLSLNVKYYSPMTSICIIRVGRDHHKIAWGALTLLTSVDEWSLLGVELLPISQVNAAS</sequence>
<reference evidence="1 2" key="1">
    <citation type="journal article" date="2019" name="Nat. Ecol. Evol.">
        <title>Megaphylogeny resolves global patterns of mushroom evolution.</title>
        <authorList>
            <person name="Varga T."/>
            <person name="Krizsan K."/>
            <person name="Foldi C."/>
            <person name="Dima B."/>
            <person name="Sanchez-Garcia M."/>
            <person name="Sanchez-Ramirez S."/>
            <person name="Szollosi G.J."/>
            <person name="Szarkandi J.G."/>
            <person name="Papp V."/>
            <person name="Albert L."/>
            <person name="Andreopoulos W."/>
            <person name="Angelini C."/>
            <person name="Antonin V."/>
            <person name="Barry K.W."/>
            <person name="Bougher N.L."/>
            <person name="Buchanan P."/>
            <person name="Buyck B."/>
            <person name="Bense V."/>
            <person name="Catcheside P."/>
            <person name="Chovatia M."/>
            <person name="Cooper J."/>
            <person name="Damon W."/>
            <person name="Desjardin D."/>
            <person name="Finy P."/>
            <person name="Geml J."/>
            <person name="Haridas S."/>
            <person name="Hughes K."/>
            <person name="Justo A."/>
            <person name="Karasinski D."/>
            <person name="Kautmanova I."/>
            <person name="Kiss B."/>
            <person name="Kocsube S."/>
            <person name="Kotiranta H."/>
            <person name="LaButti K.M."/>
            <person name="Lechner B.E."/>
            <person name="Liimatainen K."/>
            <person name="Lipzen A."/>
            <person name="Lukacs Z."/>
            <person name="Mihaltcheva S."/>
            <person name="Morgado L.N."/>
            <person name="Niskanen T."/>
            <person name="Noordeloos M.E."/>
            <person name="Ohm R.A."/>
            <person name="Ortiz-Santana B."/>
            <person name="Ovrebo C."/>
            <person name="Racz N."/>
            <person name="Riley R."/>
            <person name="Savchenko A."/>
            <person name="Shiryaev A."/>
            <person name="Soop K."/>
            <person name="Spirin V."/>
            <person name="Szebenyi C."/>
            <person name="Tomsovsky M."/>
            <person name="Tulloss R.E."/>
            <person name="Uehling J."/>
            <person name="Grigoriev I.V."/>
            <person name="Vagvolgyi C."/>
            <person name="Papp T."/>
            <person name="Martin F.M."/>
            <person name="Miettinen O."/>
            <person name="Hibbett D.S."/>
            <person name="Nagy L.G."/>
        </authorList>
    </citation>
    <scope>NUCLEOTIDE SEQUENCE [LARGE SCALE GENOMIC DNA]</scope>
    <source>
        <strain evidence="1 2">NL-1719</strain>
    </source>
</reference>
<name>A0ACD3A825_9AGAR</name>
<keyword evidence="2" id="KW-1185">Reference proteome</keyword>